<gene>
    <name evidence="2" type="ORF">U9M48_023413</name>
</gene>
<dbReference type="PRINTS" id="PR01415">
    <property type="entry name" value="ANKYRIN"/>
</dbReference>
<accession>A0AAQ3TKE8</accession>
<dbReference type="Pfam" id="PF13637">
    <property type="entry name" value="Ank_4"/>
    <property type="match status" value="1"/>
</dbReference>
<dbReference type="EMBL" id="CP144749">
    <property type="protein sequence ID" value="WVZ75353.1"/>
    <property type="molecule type" value="Genomic_DNA"/>
</dbReference>
<name>A0AAQ3TKE8_PASNO</name>
<proteinExistence type="predicted"/>
<feature type="repeat" description="ANK" evidence="1">
    <location>
        <begin position="86"/>
        <end position="118"/>
    </location>
</feature>
<dbReference type="SMART" id="SM00248">
    <property type="entry name" value="ANK"/>
    <property type="match status" value="5"/>
</dbReference>
<dbReference type="PROSITE" id="PS50088">
    <property type="entry name" value="ANK_REPEAT"/>
    <property type="match status" value="3"/>
</dbReference>
<dbReference type="Pfam" id="PF12796">
    <property type="entry name" value="Ank_2"/>
    <property type="match status" value="1"/>
</dbReference>
<feature type="repeat" description="ANK" evidence="1">
    <location>
        <begin position="119"/>
        <end position="151"/>
    </location>
</feature>
<dbReference type="PANTHER" id="PTHR46224:SF48">
    <property type="entry name" value="OS02G0493050 PROTEIN"/>
    <property type="match status" value="1"/>
</dbReference>
<evidence type="ECO:0000313" key="3">
    <source>
        <dbReference type="Proteomes" id="UP001341281"/>
    </source>
</evidence>
<dbReference type="InterPro" id="IPR002110">
    <property type="entry name" value="Ankyrin_rpt"/>
</dbReference>
<organism evidence="2 3">
    <name type="scientific">Paspalum notatum var. saurae</name>
    <dbReference type="NCBI Taxonomy" id="547442"/>
    <lineage>
        <taxon>Eukaryota</taxon>
        <taxon>Viridiplantae</taxon>
        <taxon>Streptophyta</taxon>
        <taxon>Embryophyta</taxon>
        <taxon>Tracheophyta</taxon>
        <taxon>Spermatophyta</taxon>
        <taxon>Magnoliopsida</taxon>
        <taxon>Liliopsida</taxon>
        <taxon>Poales</taxon>
        <taxon>Poaceae</taxon>
        <taxon>PACMAD clade</taxon>
        <taxon>Panicoideae</taxon>
        <taxon>Andropogonodae</taxon>
        <taxon>Paspaleae</taxon>
        <taxon>Paspalinae</taxon>
        <taxon>Paspalum</taxon>
    </lineage>
</organism>
<dbReference type="InterPro" id="IPR036770">
    <property type="entry name" value="Ankyrin_rpt-contain_sf"/>
</dbReference>
<keyword evidence="3" id="KW-1185">Reference proteome</keyword>
<dbReference type="Gene3D" id="1.25.40.20">
    <property type="entry name" value="Ankyrin repeat-containing domain"/>
    <property type="match status" value="3"/>
</dbReference>
<protein>
    <recommendedName>
        <fullName evidence="4">Ankyrin repeat protein</fullName>
    </recommendedName>
</protein>
<evidence type="ECO:0000313" key="2">
    <source>
        <dbReference type="EMBL" id="WVZ75353.1"/>
    </source>
</evidence>
<dbReference type="Proteomes" id="UP001341281">
    <property type="component" value="Chromosome 05"/>
</dbReference>
<sequence length="229" mass="23772">MAPPQACGLGTPQRRLLQAAADGDLQLFKRAARALDAGKGCLREAVEAVKRRGAGSLHLAAGRGRMVVCAYLVEEVLVDINAADDSGDTPLAYAVHEGSVDVVQYLLDHNANPDSPNGKGSTPLHYAAAGGNCEIVKALLSKGANVDSNGDTGTPLHNAAFFKRDGAMKILLDHHADCNKIFNTVCTPLFTALTAGSMECVKLLIKAGADVKGVGTVTPLIIAANNGFN</sequence>
<reference evidence="2 3" key="1">
    <citation type="submission" date="2024-02" db="EMBL/GenBank/DDBJ databases">
        <title>High-quality chromosome-scale genome assembly of Pensacola bahiagrass (Paspalum notatum Flugge var. saurae).</title>
        <authorList>
            <person name="Vega J.M."/>
            <person name="Podio M."/>
            <person name="Orjuela J."/>
            <person name="Siena L.A."/>
            <person name="Pessino S.C."/>
            <person name="Combes M.C."/>
            <person name="Mariac C."/>
            <person name="Albertini E."/>
            <person name="Pupilli F."/>
            <person name="Ortiz J.P.A."/>
            <person name="Leblanc O."/>
        </authorList>
    </citation>
    <scope>NUCLEOTIDE SEQUENCE [LARGE SCALE GENOMIC DNA]</scope>
    <source>
        <strain evidence="2">R1</strain>
        <tissue evidence="2">Leaf</tissue>
    </source>
</reference>
<dbReference type="SUPFAM" id="SSF48403">
    <property type="entry name" value="Ankyrin repeat"/>
    <property type="match status" value="1"/>
</dbReference>
<dbReference type="PANTHER" id="PTHR46224">
    <property type="entry name" value="ANKYRIN REPEAT FAMILY PROTEIN"/>
    <property type="match status" value="1"/>
</dbReference>
<keyword evidence="1" id="KW-0040">ANK repeat</keyword>
<evidence type="ECO:0000256" key="1">
    <source>
        <dbReference type="PROSITE-ProRule" id="PRU00023"/>
    </source>
</evidence>
<dbReference type="PROSITE" id="PS50297">
    <property type="entry name" value="ANK_REP_REGION"/>
    <property type="match status" value="3"/>
</dbReference>
<feature type="repeat" description="ANK" evidence="1">
    <location>
        <begin position="187"/>
        <end position="216"/>
    </location>
</feature>
<dbReference type="AlphaFoldDB" id="A0AAQ3TKE8"/>
<dbReference type="InterPro" id="IPR051616">
    <property type="entry name" value="Cul2-RING_E3_ligase_SR"/>
</dbReference>
<evidence type="ECO:0008006" key="4">
    <source>
        <dbReference type="Google" id="ProtNLM"/>
    </source>
</evidence>
<dbReference type="Pfam" id="PF00023">
    <property type="entry name" value="Ank"/>
    <property type="match status" value="1"/>
</dbReference>